<sequence length="378" mass="42737">MSNQNIDSILPQGEALRTYLAQPYIGAGDIKTVLKSRGVFISSSEKEHSIPALTLSLIRPSEFSKLQLAYTTKEDNPKITTQTIKWQGEDTLLDAIPAVMDVNKLLDLDFVNFKVLGTPEFYPVNKDLDTIRMDYLLERTDRSKSWADSRKNFKGSIEIKKNKAQDELTLIFTHTAPETRTTNKAMSRHLISHFKSVKQISESEQATSIRFCDFTNQNRFNYLLGLTQHSRLIALSFVEVVDIGISPDPDIILPTALDWMKEKIRNLDLKGFSLEHSDFLSEVSYRPSLFLHRIDAKFRFSTSGLDGDCVISLGFPEFSTAQKKDSEIELRIKQISFDNTGRSIDKNDAKETILKELESEKTETFKTLSIPAGGVVAP</sequence>
<evidence type="ECO:0000313" key="3">
    <source>
        <dbReference type="Proteomes" id="UP000070516"/>
    </source>
</evidence>
<feature type="domain" description="GAPS4b N-terminal" evidence="1">
    <location>
        <begin position="14"/>
        <end position="76"/>
    </location>
</feature>
<accession>A0A127I252</accession>
<dbReference type="Proteomes" id="UP000070516">
    <property type="component" value="Chromosome"/>
</dbReference>
<protein>
    <recommendedName>
        <fullName evidence="1">GAPS4b N-terminal domain-containing protein</fullName>
    </recommendedName>
</protein>
<name>A0A127I252_PSEAZ</name>
<dbReference type="EMBL" id="CP014546">
    <property type="protein sequence ID" value="AMN80886.1"/>
    <property type="molecule type" value="Genomic_DNA"/>
</dbReference>
<gene>
    <name evidence="2" type="ORF">AYR47_22405</name>
</gene>
<dbReference type="AlphaFoldDB" id="A0A127I252"/>
<dbReference type="RefSeq" id="WP_061436931.1">
    <property type="nucleotide sequence ID" value="NZ_CP014546.1"/>
</dbReference>
<reference evidence="2 3" key="1">
    <citation type="submission" date="2016-02" db="EMBL/GenBank/DDBJ databases">
        <title>Complete genome sequence of Pseudomonas azotoformans S4.</title>
        <authorList>
            <person name="Fang Y."/>
            <person name="Wu L."/>
            <person name="Feng G."/>
        </authorList>
    </citation>
    <scope>NUCLEOTIDE SEQUENCE [LARGE SCALE GENOMIC DNA]</scope>
    <source>
        <strain evidence="2 3">S4</strain>
    </source>
</reference>
<organism evidence="2 3">
    <name type="scientific">Pseudomonas azotoformans</name>
    <dbReference type="NCBI Taxonomy" id="47878"/>
    <lineage>
        <taxon>Bacteria</taxon>
        <taxon>Pseudomonadati</taxon>
        <taxon>Pseudomonadota</taxon>
        <taxon>Gammaproteobacteria</taxon>
        <taxon>Pseudomonadales</taxon>
        <taxon>Pseudomonadaceae</taxon>
        <taxon>Pseudomonas</taxon>
    </lineage>
</organism>
<proteinExistence type="predicted"/>
<dbReference type="Pfam" id="PF26110">
    <property type="entry name" value="GAPS4b_N"/>
    <property type="match status" value="1"/>
</dbReference>
<dbReference type="KEGG" id="pazo:AYR47_22405"/>
<evidence type="ECO:0000259" key="1">
    <source>
        <dbReference type="Pfam" id="PF26110"/>
    </source>
</evidence>
<evidence type="ECO:0000313" key="2">
    <source>
        <dbReference type="EMBL" id="AMN80886.1"/>
    </source>
</evidence>
<dbReference type="InterPro" id="IPR058955">
    <property type="entry name" value="GAPS4b_N"/>
</dbReference>